<dbReference type="InterPro" id="IPR003591">
    <property type="entry name" value="Leu-rich_rpt_typical-subtyp"/>
</dbReference>
<evidence type="ECO:0000313" key="7">
    <source>
        <dbReference type="Proteomes" id="UP000515154"/>
    </source>
</evidence>
<evidence type="ECO:0000256" key="5">
    <source>
        <dbReference type="SAM" id="Phobius"/>
    </source>
</evidence>
<evidence type="ECO:0000256" key="2">
    <source>
        <dbReference type="ARBA" id="ARBA00022729"/>
    </source>
</evidence>
<dbReference type="RefSeq" id="XP_036368143.1">
    <property type="nucleotide sequence ID" value="XM_036512250.1"/>
</dbReference>
<feature type="transmembrane region" description="Helical" evidence="5">
    <location>
        <begin position="691"/>
        <end position="717"/>
    </location>
</feature>
<dbReference type="PANTHER" id="PTHR24366">
    <property type="entry name" value="IG(IMMUNOGLOBULIN) AND LRR(LEUCINE RICH REPEAT) DOMAINS"/>
    <property type="match status" value="1"/>
</dbReference>
<dbReference type="SMART" id="SM00082">
    <property type="entry name" value="LRRCT"/>
    <property type="match status" value="1"/>
</dbReference>
<dbReference type="SMART" id="SM00365">
    <property type="entry name" value="LRR_SD22"/>
    <property type="match status" value="8"/>
</dbReference>
<accession>A0A7E6FKK5</accession>
<gene>
    <name evidence="8" type="primary">LOC118767535</name>
</gene>
<keyword evidence="2" id="KW-0732">Signal</keyword>
<feature type="compositionally biased region" description="Basic and acidic residues" evidence="4">
    <location>
        <begin position="763"/>
        <end position="775"/>
    </location>
</feature>
<keyword evidence="1" id="KW-0433">Leucine-rich repeat</keyword>
<dbReference type="Pfam" id="PF13855">
    <property type="entry name" value="LRR_8"/>
    <property type="match status" value="4"/>
</dbReference>
<reference evidence="8" key="1">
    <citation type="submission" date="2025-08" db="UniProtKB">
        <authorList>
            <consortium name="RefSeq"/>
        </authorList>
    </citation>
    <scope>IDENTIFICATION</scope>
</reference>
<evidence type="ECO:0000259" key="6">
    <source>
        <dbReference type="SMART" id="SM00082"/>
    </source>
</evidence>
<dbReference type="Pfam" id="PF00560">
    <property type="entry name" value="LRR_1"/>
    <property type="match status" value="1"/>
</dbReference>
<keyword evidence="5" id="KW-1133">Transmembrane helix</keyword>
<keyword evidence="5" id="KW-0472">Membrane</keyword>
<evidence type="ECO:0000256" key="1">
    <source>
        <dbReference type="ARBA" id="ARBA00022614"/>
    </source>
</evidence>
<organism evidence="7 8">
    <name type="scientific">Octopus sinensis</name>
    <name type="common">East Asian common octopus</name>
    <dbReference type="NCBI Taxonomy" id="2607531"/>
    <lineage>
        <taxon>Eukaryota</taxon>
        <taxon>Metazoa</taxon>
        <taxon>Spiralia</taxon>
        <taxon>Lophotrochozoa</taxon>
        <taxon>Mollusca</taxon>
        <taxon>Cephalopoda</taxon>
        <taxon>Coleoidea</taxon>
        <taxon>Octopodiformes</taxon>
        <taxon>Octopoda</taxon>
        <taxon>Incirrata</taxon>
        <taxon>Octopodidae</taxon>
        <taxon>Octopus</taxon>
    </lineage>
</organism>
<dbReference type="AlphaFoldDB" id="A0A7E6FKK5"/>
<dbReference type="InterPro" id="IPR001611">
    <property type="entry name" value="Leu-rich_rpt"/>
</dbReference>
<dbReference type="PROSITE" id="PS51450">
    <property type="entry name" value="LRR"/>
    <property type="match status" value="3"/>
</dbReference>
<dbReference type="Proteomes" id="UP000515154">
    <property type="component" value="Linkage group LG22"/>
</dbReference>
<keyword evidence="7" id="KW-1185">Reference proteome</keyword>
<dbReference type="InterPro" id="IPR032675">
    <property type="entry name" value="LRR_dom_sf"/>
</dbReference>
<dbReference type="Gene3D" id="3.80.10.10">
    <property type="entry name" value="Ribonuclease Inhibitor"/>
    <property type="match status" value="5"/>
</dbReference>
<sequence>MNNLSQNIFQSRMKLMYIYYAFVVFSIRLGQLFIGATTQNCPVICKCTQKPTVAWCRQIPTNLTNFTSTLTELHLTNINLGPTLSQNFPPMPKLELLDLSKNGIYLLGSKILHNLPNLKTLILKENMVSTLAPSFFEQNTKLEYLDLSKNKFSALPDHCMKYLRQLKVFNISYNILTSPSLMLGFQQTKNLKVIDYSQNKFHYFAPDTFLFSDKWNRGIGRHINLSYCNIKDIYPKVFENFPNLVSLSLSGNPLIPRANLTLLLANIQNSSSLKKLDMSFLNYPTITSAFANLQQITIKELDLSGNKIETIEAVSLQYLSTLHIFKVNRNKLKTLNGLVRLGNLRYLDISYNQINKLNIDYVKTFFKMEHFVGHHNKLLTVTREELLEWKGLRYLDISHNKLEMLNLPMVSNLETLYVSHNKLRSLLFPVGTMALKTIDASHNKLTSMVPFQFSGMEHIHLVNYSHNDITMIHEQTFKGYTPKKIDLSGNKITKLDHYGWEFATEVYLRNNPVKEISIQAFYHMFSLEILDLGHNKIKEIVPGTFKHLKNLTTLLLSDNDFGSNTDFGRVFNPLLELKHLDLSANALTVLNNASLKKNPNLKSIYLTFNNLTKISPAMFSTIAKLERIDFSLNPYVCDCSLLPLRDWLRKTSAELHNVHVKSAYACNNPPSRKGINIWDFEVENFECHKNLLYLIIFGSFTIFVVVSITILAIARYIHEKCKQRRIAKNFKMLNRYTIDWVQSRDQINPLLTENLKKKPPSVCKEEQPKLKDKPPQENLTEAEQVKKENGKENIYVNCQELQQMRQNMQTKINRRAMTPDPYSGTKYNSNVHNYRRHSFAGNNGENYERSWQYGRRAHGIPDDRSLTQWRNQNQNRSTSMYHVYPDFGYSTLPTRYPTSVDSWPNRYSKKISDSVLVHRPYQGHQYLQQYPYYLHQYNRHLARSHLRRNVPMRRSATAQWL</sequence>
<evidence type="ECO:0000313" key="8">
    <source>
        <dbReference type="RefSeq" id="XP_036368143.1"/>
    </source>
</evidence>
<feature type="region of interest" description="Disordered" evidence="4">
    <location>
        <begin position="758"/>
        <end position="786"/>
    </location>
</feature>
<feature type="domain" description="LRRCT" evidence="6">
    <location>
        <begin position="633"/>
        <end position="688"/>
    </location>
</feature>
<evidence type="ECO:0000256" key="3">
    <source>
        <dbReference type="ARBA" id="ARBA00022737"/>
    </source>
</evidence>
<dbReference type="SUPFAM" id="SSF52058">
    <property type="entry name" value="L domain-like"/>
    <property type="match status" value="2"/>
</dbReference>
<name>A0A7E6FKK5_9MOLL</name>
<dbReference type="SMART" id="SM00369">
    <property type="entry name" value="LRR_TYP"/>
    <property type="match status" value="10"/>
</dbReference>
<protein>
    <submittedName>
        <fullName evidence="8">Protein artichoke-like</fullName>
    </submittedName>
</protein>
<dbReference type="InterPro" id="IPR000483">
    <property type="entry name" value="Cys-rich_flank_reg_C"/>
</dbReference>
<proteinExistence type="predicted"/>
<keyword evidence="3" id="KW-0677">Repeat</keyword>
<dbReference type="PANTHER" id="PTHR24366:SF170">
    <property type="entry name" value="RE50361P"/>
    <property type="match status" value="1"/>
</dbReference>
<keyword evidence="5" id="KW-0812">Transmembrane</keyword>
<feature type="transmembrane region" description="Helical" evidence="5">
    <location>
        <begin position="17"/>
        <end position="36"/>
    </location>
</feature>
<evidence type="ECO:0000256" key="4">
    <source>
        <dbReference type="SAM" id="MobiDB-lite"/>
    </source>
</evidence>
<dbReference type="KEGG" id="osn:118767535"/>